<accession>A0A1S8LD54</accession>
<organism evidence="1 2">
    <name type="scientific">Clostridium felsineum</name>
    <dbReference type="NCBI Taxonomy" id="36839"/>
    <lineage>
        <taxon>Bacteria</taxon>
        <taxon>Bacillati</taxon>
        <taxon>Bacillota</taxon>
        <taxon>Clostridia</taxon>
        <taxon>Eubacteriales</taxon>
        <taxon>Clostridiaceae</taxon>
        <taxon>Clostridium</taxon>
    </lineage>
</organism>
<dbReference type="KEGG" id="crw:CROST_016180"/>
<dbReference type="Proteomes" id="UP000190951">
    <property type="component" value="Chromosome"/>
</dbReference>
<dbReference type="EMBL" id="CP096983">
    <property type="protein sequence ID" value="URZ10903.1"/>
    <property type="molecule type" value="Genomic_DNA"/>
</dbReference>
<dbReference type="RefSeq" id="WP_077835404.1">
    <property type="nucleotide sequence ID" value="NZ_CP096983.1"/>
</dbReference>
<keyword evidence="2" id="KW-1185">Reference proteome</keyword>
<reference evidence="1 2" key="1">
    <citation type="submission" date="2022-04" db="EMBL/GenBank/DDBJ databases">
        <title>Genome sequence of C. roseum typestrain.</title>
        <authorList>
            <person name="Poehlein A."/>
            <person name="Schoch T."/>
            <person name="Duerre P."/>
            <person name="Daniel R."/>
        </authorList>
    </citation>
    <scope>NUCLEOTIDE SEQUENCE [LARGE SCALE GENOMIC DNA]</scope>
    <source>
        <strain evidence="1 2">DSM 7320</strain>
    </source>
</reference>
<gene>
    <name evidence="1" type="ORF">CROST_016180</name>
</gene>
<dbReference type="STRING" id="84029.CROST_10860"/>
<dbReference type="AlphaFoldDB" id="A0A1S8LD54"/>
<name>A0A1S8LD54_9CLOT</name>
<proteinExistence type="predicted"/>
<sequence>MDNKEILEFMVDEAVSDLKEINYDKDLFVIKFHYNFDEYEMKAAKAFADEECSSKDEKDTWYSEYYMPFLSDIAKDNVEASVEDCADEFSIKAECLVHDCTDEKNKFSEALVIFSEGNKSFDIDKIAKEIGF</sequence>
<evidence type="ECO:0000313" key="1">
    <source>
        <dbReference type="EMBL" id="URZ10903.1"/>
    </source>
</evidence>
<evidence type="ECO:0000313" key="2">
    <source>
        <dbReference type="Proteomes" id="UP000190951"/>
    </source>
</evidence>
<protein>
    <submittedName>
        <fullName evidence="1">Uncharacterized protein</fullName>
    </submittedName>
</protein>